<sequence length="120" mass="13185">GSFSLCQLQLELTALRQYPCLLVRWRCVPSASDGYLGLGYSSTRFTLDSSPFGPALFFVSLPHLGNKKEATSSTSKLSSPTEQFADKFWPQTVGLQLRFARRLNGSREGARSLLAPQTPA</sequence>
<reference evidence="1 2" key="1">
    <citation type="journal article" date="2023" name="Sci. Data">
        <title>Genome assembly of the Korean intertidal mud-creeper Batillaria attramentaria.</title>
        <authorList>
            <person name="Patra A.K."/>
            <person name="Ho P.T."/>
            <person name="Jun S."/>
            <person name="Lee S.J."/>
            <person name="Kim Y."/>
            <person name="Won Y.J."/>
        </authorList>
    </citation>
    <scope>NUCLEOTIDE SEQUENCE [LARGE SCALE GENOMIC DNA]</scope>
    <source>
        <strain evidence="1">Wonlab-2016</strain>
    </source>
</reference>
<organism evidence="1 2">
    <name type="scientific">Batillaria attramentaria</name>
    <dbReference type="NCBI Taxonomy" id="370345"/>
    <lineage>
        <taxon>Eukaryota</taxon>
        <taxon>Metazoa</taxon>
        <taxon>Spiralia</taxon>
        <taxon>Lophotrochozoa</taxon>
        <taxon>Mollusca</taxon>
        <taxon>Gastropoda</taxon>
        <taxon>Caenogastropoda</taxon>
        <taxon>Sorbeoconcha</taxon>
        <taxon>Cerithioidea</taxon>
        <taxon>Batillariidae</taxon>
        <taxon>Batillaria</taxon>
    </lineage>
</organism>
<comment type="caution">
    <text evidence="1">The sequence shown here is derived from an EMBL/GenBank/DDBJ whole genome shotgun (WGS) entry which is preliminary data.</text>
</comment>
<dbReference type="AlphaFoldDB" id="A0ABD0J4N5"/>
<name>A0ABD0J4N5_9CAEN</name>
<dbReference type="Proteomes" id="UP001519460">
    <property type="component" value="Unassembled WGS sequence"/>
</dbReference>
<keyword evidence="2" id="KW-1185">Reference proteome</keyword>
<protein>
    <submittedName>
        <fullName evidence="1">Uncharacterized protein</fullName>
    </submittedName>
</protein>
<proteinExistence type="predicted"/>
<gene>
    <name evidence="1" type="ORF">BaRGS_00039217</name>
</gene>
<evidence type="ECO:0000313" key="2">
    <source>
        <dbReference type="Proteomes" id="UP001519460"/>
    </source>
</evidence>
<evidence type="ECO:0000313" key="1">
    <source>
        <dbReference type="EMBL" id="KAK7457328.1"/>
    </source>
</evidence>
<feature type="non-terminal residue" evidence="1">
    <location>
        <position position="1"/>
    </location>
</feature>
<accession>A0ABD0J4N5</accession>
<dbReference type="EMBL" id="JACVVK020000671">
    <property type="protein sequence ID" value="KAK7457328.1"/>
    <property type="molecule type" value="Genomic_DNA"/>
</dbReference>